<evidence type="ECO:0000313" key="2">
    <source>
        <dbReference type="Proteomes" id="UP000326384"/>
    </source>
</evidence>
<gene>
    <name evidence="1" type="ORF">F8D52_22605</name>
</gene>
<reference evidence="1 2" key="1">
    <citation type="journal article" date="2019" name="Stand. Genomic Sci.">
        <title>Draft Whole-Genome Sequence of a Novel Chryseobacterium viscerum Strain Isolated from Fresh Water at Dripping Springs, New Mexico.</title>
        <authorList>
            <person name="Kyndt J.A."/>
            <person name="Moore T.C."/>
        </authorList>
    </citation>
    <scope>NUCLEOTIDE SEQUENCE [LARGE SCALE GENOMIC DNA]</scope>
    <source>
        <strain evidence="1 2">DPS</strain>
    </source>
</reference>
<sequence length="157" mass="18259">MENTKTGVELIASERQKQIDKHGFTAKHSIEHPEWYDKEQLVYAAHSLLSLEVKPAMYIKEPDNWDKEWFIRILKKASADKNYRYRVVGAFLAAELDRIKLIERQNSPTSLDVIKSINEKLSVFLSDEDLTYEKLRDASESLLPNIQSDCAKILLYE</sequence>
<name>A0A5N4BJ53_9FLAO</name>
<evidence type="ECO:0000313" key="1">
    <source>
        <dbReference type="EMBL" id="KAB1228468.1"/>
    </source>
</evidence>
<keyword evidence="2" id="KW-1185">Reference proteome</keyword>
<proteinExistence type="predicted"/>
<comment type="caution">
    <text evidence="1">The sequence shown here is derived from an EMBL/GenBank/DDBJ whole genome shotgun (WGS) entry which is preliminary data.</text>
</comment>
<organism evidence="1 2">
    <name type="scientific">Chryseobacterium viscerum</name>
    <dbReference type="NCBI Taxonomy" id="1037377"/>
    <lineage>
        <taxon>Bacteria</taxon>
        <taxon>Pseudomonadati</taxon>
        <taxon>Bacteroidota</taxon>
        <taxon>Flavobacteriia</taxon>
        <taxon>Flavobacteriales</taxon>
        <taxon>Weeksellaceae</taxon>
        <taxon>Chryseobacterium group</taxon>
        <taxon>Chryseobacterium</taxon>
    </lineage>
</organism>
<dbReference type="Proteomes" id="UP000326384">
    <property type="component" value="Unassembled WGS sequence"/>
</dbReference>
<dbReference type="RefSeq" id="WP_152291422.1">
    <property type="nucleotide sequence ID" value="NZ_VTPV01000022.1"/>
</dbReference>
<protein>
    <submittedName>
        <fullName evidence="1">Uncharacterized protein</fullName>
    </submittedName>
</protein>
<dbReference type="EMBL" id="VTPV01000022">
    <property type="protein sequence ID" value="KAB1228468.1"/>
    <property type="molecule type" value="Genomic_DNA"/>
</dbReference>
<accession>A0A5N4BJ53</accession>